<accession>A0A8C9EJ16</accession>
<organism evidence="2 3">
    <name type="scientific">Pavo cristatus</name>
    <name type="common">Indian peafowl</name>
    <name type="synonym">Blue peafowl</name>
    <dbReference type="NCBI Taxonomy" id="9049"/>
    <lineage>
        <taxon>Eukaryota</taxon>
        <taxon>Metazoa</taxon>
        <taxon>Chordata</taxon>
        <taxon>Craniata</taxon>
        <taxon>Vertebrata</taxon>
        <taxon>Euteleostomi</taxon>
        <taxon>Archelosauria</taxon>
        <taxon>Archosauria</taxon>
        <taxon>Dinosauria</taxon>
        <taxon>Saurischia</taxon>
        <taxon>Theropoda</taxon>
        <taxon>Coelurosauria</taxon>
        <taxon>Aves</taxon>
        <taxon>Neognathae</taxon>
        <taxon>Galloanserae</taxon>
        <taxon>Galliformes</taxon>
        <taxon>Phasianidae</taxon>
        <taxon>Phasianinae</taxon>
        <taxon>Pavo</taxon>
    </lineage>
</organism>
<keyword evidence="3" id="KW-1185">Reference proteome</keyword>
<reference evidence="2" key="1">
    <citation type="submission" date="2025-08" db="UniProtKB">
        <authorList>
            <consortium name="Ensembl"/>
        </authorList>
    </citation>
    <scope>IDENTIFICATION</scope>
</reference>
<evidence type="ECO:0000256" key="1">
    <source>
        <dbReference type="SAM" id="MobiDB-lite"/>
    </source>
</evidence>
<proteinExistence type="predicted"/>
<dbReference type="AlphaFoldDB" id="A0A8C9EJ16"/>
<reference evidence="2" key="2">
    <citation type="submission" date="2025-09" db="UniProtKB">
        <authorList>
            <consortium name="Ensembl"/>
        </authorList>
    </citation>
    <scope>IDENTIFICATION</scope>
</reference>
<sequence>MLNNLTDCEDGDGGASQGKGQPEVPGCLQWGSGHCHTQRFWYVLHSLTLAYLLVYSRLHSRSGLAGVFGVTLPSQVELRCPTGQILPWL</sequence>
<dbReference type="Proteomes" id="UP000694428">
    <property type="component" value="Unplaced"/>
</dbReference>
<protein>
    <submittedName>
        <fullName evidence="2">Uncharacterized protein</fullName>
    </submittedName>
</protein>
<name>A0A8C9EJ16_PAVCR</name>
<feature type="region of interest" description="Disordered" evidence="1">
    <location>
        <begin position="1"/>
        <end position="21"/>
    </location>
</feature>
<dbReference type="Ensembl" id="ENSPSTT00000001450.1">
    <property type="protein sequence ID" value="ENSPSTP00000001373.1"/>
    <property type="gene ID" value="ENSPSTG00000001091.1"/>
</dbReference>
<evidence type="ECO:0000313" key="3">
    <source>
        <dbReference type="Proteomes" id="UP000694428"/>
    </source>
</evidence>
<evidence type="ECO:0000313" key="2">
    <source>
        <dbReference type="Ensembl" id="ENSPSTP00000001373.1"/>
    </source>
</evidence>